<organism evidence="2 3">
    <name type="scientific">Ancylobacter defluvii</name>
    <dbReference type="NCBI Taxonomy" id="1282440"/>
    <lineage>
        <taxon>Bacteria</taxon>
        <taxon>Pseudomonadati</taxon>
        <taxon>Pseudomonadota</taxon>
        <taxon>Alphaproteobacteria</taxon>
        <taxon>Hyphomicrobiales</taxon>
        <taxon>Xanthobacteraceae</taxon>
        <taxon>Ancylobacter</taxon>
    </lineage>
</organism>
<reference evidence="2" key="1">
    <citation type="journal article" date="2014" name="Int. J. Syst. Evol. Microbiol.">
        <title>Complete genome sequence of Corynebacterium casei LMG S-19264T (=DSM 44701T), isolated from a smear-ripened cheese.</title>
        <authorList>
            <consortium name="US DOE Joint Genome Institute (JGI-PGF)"/>
            <person name="Walter F."/>
            <person name="Albersmeier A."/>
            <person name="Kalinowski J."/>
            <person name="Ruckert C."/>
        </authorList>
    </citation>
    <scope>NUCLEOTIDE SEQUENCE</scope>
    <source>
        <strain evidence="2">VKM B-2789</strain>
    </source>
</reference>
<keyword evidence="3" id="KW-1185">Reference proteome</keyword>
<dbReference type="AlphaFoldDB" id="A0A9W6JXJ8"/>
<reference evidence="2" key="2">
    <citation type="submission" date="2023-01" db="EMBL/GenBank/DDBJ databases">
        <authorList>
            <person name="Sun Q."/>
            <person name="Evtushenko L."/>
        </authorList>
    </citation>
    <scope>NUCLEOTIDE SEQUENCE</scope>
    <source>
        <strain evidence="2">VKM B-2789</strain>
    </source>
</reference>
<sequence>MVEADNCRLPASDLMEGSRSPEVRLRPAIRPRISSITWPRRVPDGSAACFMTHPYGNYIHNSLTKLYGTVSGDTSDATP</sequence>
<accession>A0A9W6JXJ8</accession>
<proteinExistence type="predicted"/>
<dbReference type="Proteomes" id="UP001143330">
    <property type="component" value="Unassembled WGS sequence"/>
</dbReference>
<feature type="region of interest" description="Disordered" evidence="1">
    <location>
        <begin position="1"/>
        <end position="20"/>
    </location>
</feature>
<comment type="caution">
    <text evidence="2">The sequence shown here is derived from an EMBL/GenBank/DDBJ whole genome shotgun (WGS) entry which is preliminary data.</text>
</comment>
<evidence type="ECO:0000313" key="2">
    <source>
        <dbReference type="EMBL" id="GLK83960.1"/>
    </source>
</evidence>
<name>A0A9W6JXJ8_9HYPH</name>
<gene>
    <name evidence="2" type="ORF">GCM10017653_20300</name>
</gene>
<protein>
    <submittedName>
        <fullName evidence="2">Uncharacterized protein</fullName>
    </submittedName>
</protein>
<evidence type="ECO:0000256" key="1">
    <source>
        <dbReference type="SAM" id="MobiDB-lite"/>
    </source>
</evidence>
<evidence type="ECO:0000313" key="3">
    <source>
        <dbReference type="Proteomes" id="UP001143330"/>
    </source>
</evidence>
<dbReference type="EMBL" id="BSFM01000011">
    <property type="protein sequence ID" value="GLK83960.1"/>
    <property type="molecule type" value="Genomic_DNA"/>
</dbReference>